<dbReference type="RefSeq" id="WP_073450800.1">
    <property type="nucleotide sequence ID" value="NZ_FQYS01000024.1"/>
</dbReference>
<dbReference type="Proteomes" id="UP000638986">
    <property type="component" value="Unassembled WGS sequence"/>
</dbReference>
<protein>
    <submittedName>
        <fullName evidence="4">Uncharacterized protein</fullName>
    </submittedName>
</protein>
<proteinExistence type="predicted"/>
<gene>
    <name evidence="3" type="ORF">I5Q09_21995</name>
    <name evidence="4" type="ORF">NCTC11842_00378</name>
</gene>
<reference evidence="3 6" key="2">
    <citation type="submission" date="2020-11" db="EMBL/GenBank/DDBJ databases">
        <title>Enhanced detection system for hospital associated transmission using whole genome sequencing surveillance.</title>
        <authorList>
            <person name="Harrison L.H."/>
            <person name="Van Tyne D."/>
            <person name="Marsh J.W."/>
            <person name="Griffith M.P."/>
            <person name="Snyder D.J."/>
            <person name="Cooper V.S."/>
            <person name="Mustapha M."/>
        </authorList>
    </citation>
    <scope>NUCLEOTIDE SEQUENCE [LARGE SCALE GENOMIC DNA]</scope>
    <source>
        <strain evidence="3 6">PSB00013</strain>
    </source>
</reference>
<evidence type="ECO:0000313" key="5">
    <source>
        <dbReference type="Proteomes" id="UP000250443"/>
    </source>
</evidence>
<evidence type="ECO:0000313" key="3">
    <source>
        <dbReference type="EMBL" id="MBH3441356.1"/>
    </source>
</evidence>
<keyword evidence="2" id="KW-0472">Membrane</keyword>
<keyword evidence="1" id="KW-0175">Coiled coil</keyword>
<evidence type="ECO:0000256" key="1">
    <source>
        <dbReference type="SAM" id="Coils"/>
    </source>
</evidence>
<dbReference type="EMBL" id="UAUF01000002">
    <property type="protein sequence ID" value="SPZ00233.1"/>
    <property type="molecule type" value="Genomic_DNA"/>
</dbReference>
<feature type="coiled-coil region" evidence="1">
    <location>
        <begin position="130"/>
        <end position="167"/>
    </location>
</feature>
<reference evidence="4 5" key="1">
    <citation type="submission" date="2018-06" db="EMBL/GenBank/DDBJ databases">
        <authorList>
            <consortium name="Pathogen Informatics"/>
            <person name="Doyle S."/>
        </authorList>
    </citation>
    <scope>NUCLEOTIDE SEQUENCE [LARGE SCALE GENOMIC DNA]</scope>
    <source>
        <strain evidence="4 5">NCTC11842</strain>
    </source>
</reference>
<organism evidence="4 5">
    <name type="scientific">Pseudomonas luteola</name>
    <dbReference type="NCBI Taxonomy" id="47886"/>
    <lineage>
        <taxon>Bacteria</taxon>
        <taxon>Pseudomonadati</taxon>
        <taxon>Pseudomonadota</taxon>
        <taxon>Gammaproteobacteria</taxon>
        <taxon>Pseudomonadales</taxon>
        <taxon>Pseudomonadaceae</taxon>
        <taxon>Pseudomonas</taxon>
    </lineage>
</organism>
<keyword evidence="2" id="KW-0812">Transmembrane</keyword>
<evidence type="ECO:0000313" key="4">
    <source>
        <dbReference type="EMBL" id="SPZ00233.1"/>
    </source>
</evidence>
<name>A0A2X2BZ00_PSELU</name>
<feature type="transmembrane region" description="Helical" evidence="2">
    <location>
        <begin position="70"/>
        <end position="89"/>
    </location>
</feature>
<dbReference type="Proteomes" id="UP000250443">
    <property type="component" value="Unassembled WGS sequence"/>
</dbReference>
<dbReference type="AlphaFoldDB" id="A0A2X2BZ00"/>
<dbReference type="EMBL" id="JADTXM010000020">
    <property type="protein sequence ID" value="MBH3441356.1"/>
    <property type="molecule type" value="Genomic_DNA"/>
</dbReference>
<evidence type="ECO:0000313" key="6">
    <source>
        <dbReference type="Proteomes" id="UP000638986"/>
    </source>
</evidence>
<evidence type="ECO:0000256" key="2">
    <source>
        <dbReference type="SAM" id="Phobius"/>
    </source>
</evidence>
<accession>A0A2X2BZ00</accession>
<keyword evidence="2" id="KW-1133">Transmembrane helix</keyword>
<sequence>MALDNATALPGVRVVTRFGNGVIVSTSSDHRAEVRLDQPIRENDHQYWAAFRNLRTEAEVEAEARETLRAAPAMLVLTLVMLGLVYWALGALDEYFSYGEQPATAEQIAQFTAGSTCHREQVQSELNQGRLLINDDLDRLSRRCERLENEAQELSVARKQIAAQRNAVSGL</sequence>